<dbReference type="Proteomes" id="UP001516400">
    <property type="component" value="Unassembled WGS sequence"/>
</dbReference>
<dbReference type="PANTHER" id="PTHR43173">
    <property type="entry name" value="ABC1 FAMILY PROTEIN"/>
    <property type="match status" value="1"/>
</dbReference>
<dbReference type="EMBL" id="JABFTP020000083">
    <property type="protein sequence ID" value="KAL3275144.1"/>
    <property type="molecule type" value="Genomic_DNA"/>
</dbReference>
<dbReference type="Pfam" id="PF03109">
    <property type="entry name" value="ABC1"/>
    <property type="match status" value="1"/>
</dbReference>
<protein>
    <recommendedName>
        <fullName evidence="2">Protein kinase domain-containing protein</fullName>
    </recommendedName>
</protein>
<dbReference type="CDD" id="cd13969">
    <property type="entry name" value="ADCK1-like"/>
    <property type="match status" value="1"/>
</dbReference>
<sequence>MFCIVPIFLNRVRETCLSTKFLKTTREARSVGKKIKNAVFVTANLPVLVNILPIKYPEESDGIASVYGALRFFRSLSVGLWISLDYYFCMLGLNENSPNYKIMMSRIHERAAKHILNACLQNGGPYVKLGQGLVAMSHILPKEYITTLKVLQDKCLIRSNDELIRLFEQDFGKQPLDIYKTFDDKPIAAASLAQVYKAETHNNEIVAVKVQYIDLRKRFMTDVDTVKFLLRIAGWMHPDFNFSWILDDLTETLEQELDFKKEGKNSEQCAKDLSHLNYIHVPKVLWDYTSERVLVTEFIDGIKIGDVEKLKSQGFSLADINNKLFEAFGHQIFKSGFVHADPHSGNILIRKKAGSAELVLLDHGLYQQVSENERKALSSMWKAMVLCDHSEMQKYSNMLGVQDYEIFAEILAQAPLKKNNFKLKSKLTEKDLQFITEFARNRFDTIMSCLKTMPSNLLLVLRNLNTIRGICHDHGNPIDRYSVLARVAIKSSIESKSLIQKVTFIPKHTYYELKLLTNRLTRWVRSVAISILVKLGVAPDIRKFHMEGTL</sequence>
<dbReference type="InterPro" id="IPR000719">
    <property type="entry name" value="Prot_kinase_dom"/>
</dbReference>
<gene>
    <name evidence="3" type="ORF">HHI36_019913</name>
</gene>
<dbReference type="InterPro" id="IPR011009">
    <property type="entry name" value="Kinase-like_dom_sf"/>
</dbReference>
<dbReference type="SUPFAM" id="SSF56112">
    <property type="entry name" value="Protein kinase-like (PK-like)"/>
    <property type="match status" value="1"/>
</dbReference>
<name>A0ABD2N9A9_9CUCU</name>
<feature type="domain" description="Protein kinase" evidence="2">
    <location>
        <begin position="181"/>
        <end position="475"/>
    </location>
</feature>
<dbReference type="PROSITE" id="PS50011">
    <property type="entry name" value="PROTEIN_KINASE_DOM"/>
    <property type="match status" value="1"/>
</dbReference>
<reference evidence="3 4" key="1">
    <citation type="journal article" date="2021" name="BMC Biol.">
        <title>Horizontally acquired antibacterial genes associated with adaptive radiation of ladybird beetles.</title>
        <authorList>
            <person name="Li H.S."/>
            <person name="Tang X.F."/>
            <person name="Huang Y.H."/>
            <person name="Xu Z.Y."/>
            <person name="Chen M.L."/>
            <person name="Du X.Y."/>
            <person name="Qiu B.Y."/>
            <person name="Chen P.T."/>
            <person name="Zhang W."/>
            <person name="Slipinski A."/>
            <person name="Escalona H.E."/>
            <person name="Waterhouse R.M."/>
            <person name="Zwick A."/>
            <person name="Pang H."/>
        </authorList>
    </citation>
    <scope>NUCLEOTIDE SEQUENCE [LARGE SCALE GENOMIC DNA]</scope>
    <source>
        <strain evidence="3">SYSU2018</strain>
    </source>
</reference>
<comment type="caution">
    <text evidence="3">The sequence shown here is derived from an EMBL/GenBank/DDBJ whole genome shotgun (WGS) entry which is preliminary data.</text>
</comment>
<keyword evidence="4" id="KW-1185">Reference proteome</keyword>
<dbReference type="InterPro" id="IPR004147">
    <property type="entry name" value="ABC1_dom"/>
</dbReference>
<evidence type="ECO:0000256" key="1">
    <source>
        <dbReference type="ARBA" id="ARBA00009670"/>
    </source>
</evidence>
<organism evidence="3 4">
    <name type="scientific">Cryptolaemus montrouzieri</name>
    <dbReference type="NCBI Taxonomy" id="559131"/>
    <lineage>
        <taxon>Eukaryota</taxon>
        <taxon>Metazoa</taxon>
        <taxon>Ecdysozoa</taxon>
        <taxon>Arthropoda</taxon>
        <taxon>Hexapoda</taxon>
        <taxon>Insecta</taxon>
        <taxon>Pterygota</taxon>
        <taxon>Neoptera</taxon>
        <taxon>Endopterygota</taxon>
        <taxon>Coleoptera</taxon>
        <taxon>Polyphaga</taxon>
        <taxon>Cucujiformia</taxon>
        <taxon>Coccinelloidea</taxon>
        <taxon>Coccinellidae</taxon>
        <taxon>Scymninae</taxon>
        <taxon>Scymnini</taxon>
        <taxon>Cryptolaemus</taxon>
    </lineage>
</organism>
<evidence type="ECO:0000259" key="2">
    <source>
        <dbReference type="PROSITE" id="PS50011"/>
    </source>
</evidence>
<dbReference type="AlphaFoldDB" id="A0ABD2N9A9"/>
<dbReference type="PANTHER" id="PTHR43173:SF28">
    <property type="entry name" value="AARF DOMAIN CONTAINING KINASE 5"/>
    <property type="match status" value="1"/>
</dbReference>
<proteinExistence type="inferred from homology"/>
<evidence type="ECO:0000313" key="3">
    <source>
        <dbReference type="EMBL" id="KAL3275144.1"/>
    </source>
</evidence>
<comment type="similarity">
    <text evidence="1">Belongs to the protein kinase superfamily. ADCK protein kinase family.</text>
</comment>
<accession>A0ABD2N9A9</accession>
<dbReference type="InterPro" id="IPR045307">
    <property type="entry name" value="ADCK1_dom"/>
</dbReference>
<evidence type="ECO:0000313" key="4">
    <source>
        <dbReference type="Proteomes" id="UP001516400"/>
    </source>
</evidence>
<dbReference type="InterPro" id="IPR051130">
    <property type="entry name" value="Mito_struct-func_regulator"/>
</dbReference>